<feature type="non-terminal residue" evidence="3">
    <location>
        <position position="101"/>
    </location>
</feature>
<name>A0AAN5DBD0_9BILA</name>
<dbReference type="EMBL" id="BTRK01000006">
    <property type="protein sequence ID" value="GMR60438.1"/>
    <property type="molecule type" value="Genomic_DNA"/>
</dbReference>
<dbReference type="PROSITE" id="PS00028">
    <property type="entry name" value="ZINC_FINGER_C2H2_1"/>
    <property type="match status" value="2"/>
</dbReference>
<comment type="caution">
    <text evidence="3">The sequence shown here is derived from an EMBL/GenBank/DDBJ whole genome shotgun (WGS) entry which is preliminary data.</text>
</comment>
<dbReference type="GO" id="GO:0008270">
    <property type="term" value="F:zinc ion binding"/>
    <property type="evidence" value="ECO:0007669"/>
    <property type="project" value="UniProtKB-KW"/>
</dbReference>
<protein>
    <recommendedName>
        <fullName evidence="2">C2H2-type domain-containing protein</fullName>
    </recommendedName>
</protein>
<keyword evidence="1" id="KW-0479">Metal-binding</keyword>
<dbReference type="Gene3D" id="3.30.160.60">
    <property type="entry name" value="Classic Zinc Finger"/>
    <property type="match status" value="1"/>
</dbReference>
<proteinExistence type="predicted"/>
<sequence length="101" mass="11837">HTKSEFQYVSRGIRSLEARTCPYCDEQFASCHMVEHHTRRMHMAQRTEVYGCSECGRWCCTVMALIKHWDKHACPSGRLVIRKPNDTAVPRIRKRDETKVS</sequence>
<evidence type="ECO:0000313" key="3">
    <source>
        <dbReference type="EMBL" id="GMR60438.1"/>
    </source>
</evidence>
<dbReference type="Proteomes" id="UP001328107">
    <property type="component" value="Unassembled WGS sequence"/>
</dbReference>
<evidence type="ECO:0000313" key="4">
    <source>
        <dbReference type="Proteomes" id="UP001328107"/>
    </source>
</evidence>
<keyword evidence="1" id="KW-0863">Zinc-finger</keyword>
<gene>
    <name evidence="3" type="ORF">PMAYCL1PPCAC_30633</name>
</gene>
<reference evidence="4" key="1">
    <citation type="submission" date="2022-10" db="EMBL/GenBank/DDBJ databases">
        <title>Genome assembly of Pristionchus species.</title>
        <authorList>
            <person name="Yoshida K."/>
            <person name="Sommer R.J."/>
        </authorList>
    </citation>
    <scope>NUCLEOTIDE SEQUENCE [LARGE SCALE GENOMIC DNA]</scope>
    <source>
        <strain evidence="4">RS5460</strain>
    </source>
</reference>
<accession>A0AAN5DBD0</accession>
<dbReference type="InterPro" id="IPR013087">
    <property type="entry name" value="Znf_C2H2_type"/>
</dbReference>
<evidence type="ECO:0000259" key="2">
    <source>
        <dbReference type="PROSITE" id="PS50157"/>
    </source>
</evidence>
<feature type="domain" description="C2H2-type" evidence="2">
    <location>
        <begin position="19"/>
        <end position="47"/>
    </location>
</feature>
<organism evidence="3 4">
    <name type="scientific">Pristionchus mayeri</name>
    <dbReference type="NCBI Taxonomy" id="1317129"/>
    <lineage>
        <taxon>Eukaryota</taxon>
        <taxon>Metazoa</taxon>
        <taxon>Ecdysozoa</taxon>
        <taxon>Nematoda</taxon>
        <taxon>Chromadorea</taxon>
        <taxon>Rhabditida</taxon>
        <taxon>Rhabditina</taxon>
        <taxon>Diplogasteromorpha</taxon>
        <taxon>Diplogasteroidea</taxon>
        <taxon>Neodiplogasteridae</taxon>
        <taxon>Pristionchus</taxon>
    </lineage>
</organism>
<keyword evidence="1" id="KW-0862">Zinc</keyword>
<evidence type="ECO:0000256" key="1">
    <source>
        <dbReference type="PROSITE-ProRule" id="PRU00042"/>
    </source>
</evidence>
<dbReference type="PROSITE" id="PS50157">
    <property type="entry name" value="ZINC_FINGER_C2H2_2"/>
    <property type="match status" value="1"/>
</dbReference>
<dbReference type="AlphaFoldDB" id="A0AAN5DBD0"/>
<keyword evidence="4" id="KW-1185">Reference proteome</keyword>
<feature type="non-terminal residue" evidence="3">
    <location>
        <position position="1"/>
    </location>
</feature>
<dbReference type="SMART" id="SM00355">
    <property type="entry name" value="ZnF_C2H2"/>
    <property type="match status" value="2"/>
</dbReference>